<dbReference type="Gene3D" id="3.10.100.10">
    <property type="entry name" value="Mannose-Binding Protein A, subunit A"/>
    <property type="match status" value="4"/>
</dbReference>
<feature type="chain" id="PRO_5045273079" evidence="3">
    <location>
        <begin position="20"/>
        <end position="785"/>
    </location>
</feature>
<name>A0ABN7TAW3_OIKDI</name>
<sequence>MLGSRFQRLLLILGGFGSAQDPYPGCDPEKCPQMGTTFSCGVVIKEYPNSQDENGDNLVKCGYMITGSRSKYSELQELCKNMAPMARDSEWEAGEGTGDMISLENQVQQDILTYHVKNITVNPNNPNSFYYPYVYIGFRRLCGTCPWFWEDGSPVSWTHWLPPSYPTTSTYANCAWSYAYGTYEGEWRNYACYSSYPGYCEYFPKGRPSPKLIPLPNPVKNGGCLAGWWKFGGYCYKQIGFSNNIWDESQYKTYDDANAQCNNLWSGATLAMVPSPQHNAMVAALLGPHTAGGKSPWIGVKSFAQNEYYFANIDQTRIYYSNWVASKPNHLHLGLENCVEMKWKPEWSYNGGVEAGQWENRNCNENRPYVCSRAEDSSIGNYVFPTDQTWANQTCPEGWIPKGAACYKFSTDKKTFDDASKYCQDTVKQEVSGAIKGDLMTFWDDYERNHAYSFFRDDSVDNRNDVTLPFFGDYGIWVGLDKRRNNTWRWIDDWPMTGTHWAPGKPQPNSNGGKDCAFINKDGYMTDESCSTPMPFICKAEFVDYTPSWRDSISNLGEALDCPDGWTEFYDHCIKGFKEQVTWFTARQTCESSGGDLVSIHSEFKNNFVKQLYSDLKVPYPDEPGPWIGLRETPTPEWSDKSSVAFINWANGQPDDYEGNEACGQMITSGAWNDEMCDNQHPFMCQRVRTYSYCAAAAEAGKFEQCGYAGVSEEQCVKEFQCCWNPIQPVKCFAPKKPGLHPGITAGAAVAATLFTVGIVGGAYIYYTKYGFGTPGSGGISNPVA</sequence>
<dbReference type="SUPFAM" id="SSF56436">
    <property type="entry name" value="C-type lectin-like"/>
    <property type="match status" value="4"/>
</dbReference>
<evidence type="ECO:0000313" key="5">
    <source>
        <dbReference type="EMBL" id="CAG5112661.1"/>
    </source>
</evidence>
<dbReference type="InterPro" id="IPR001304">
    <property type="entry name" value="C-type_lectin-like"/>
</dbReference>
<dbReference type="InterPro" id="IPR016187">
    <property type="entry name" value="CTDL_fold"/>
</dbReference>
<dbReference type="SMART" id="SM00034">
    <property type="entry name" value="CLECT"/>
    <property type="match status" value="4"/>
</dbReference>
<protein>
    <submittedName>
        <fullName evidence="5">Oidioi.mRNA.OKI2018_I69.chr2.g6852.t1.cds</fullName>
    </submittedName>
</protein>
<keyword evidence="1" id="KW-1015">Disulfide bond</keyword>
<evidence type="ECO:0000313" key="6">
    <source>
        <dbReference type="Proteomes" id="UP001158576"/>
    </source>
</evidence>
<dbReference type="Pfam" id="PF00059">
    <property type="entry name" value="Lectin_C"/>
    <property type="match status" value="3"/>
</dbReference>
<feature type="domain" description="C-type lectin" evidence="4">
    <location>
        <begin position="52"/>
        <end position="201"/>
    </location>
</feature>
<proteinExistence type="predicted"/>
<keyword evidence="2" id="KW-0812">Transmembrane</keyword>
<organism evidence="5 6">
    <name type="scientific">Oikopleura dioica</name>
    <name type="common">Tunicate</name>
    <dbReference type="NCBI Taxonomy" id="34765"/>
    <lineage>
        <taxon>Eukaryota</taxon>
        <taxon>Metazoa</taxon>
        <taxon>Chordata</taxon>
        <taxon>Tunicata</taxon>
        <taxon>Appendicularia</taxon>
        <taxon>Copelata</taxon>
        <taxon>Oikopleuridae</taxon>
        <taxon>Oikopleura</taxon>
    </lineage>
</organism>
<accession>A0ABN7TAW3</accession>
<feature type="transmembrane region" description="Helical" evidence="2">
    <location>
        <begin position="744"/>
        <end position="767"/>
    </location>
</feature>
<dbReference type="InterPro" id="IPR050111">
    <property type="entry name" value="C-type_lectin/snaclec_domain"/>
</dbReference>
<feature type="domain" description="C-type lectin" evidence="4">
    <location>
        <begin position="224"/>
        <end position="372"/>
    </location>
</feature>
<gene>
    <name evidence="5" type="ORF">OKIOD_LOCUS15617</name>
</gene>
<dbReference type="EMBL" id="OU015567">
    <property type="protein sequence ID" value="CAG5112661.1"/>
    <property type="molecule type" value="Genomic_DNA"/>
</dbReference>
<evidence type="ECO:0000256" key="2">
    <source>
        <dbReference type="SAM" id="Phobius"/>
    </source>
</evidence>
<keyword evidence="2" id="KW-1133">Transmembrane helix</keyword>
<dbReference type="InterPro" id="IPR018378">
    <property type="entry name" value="C-type_lectin_CS"/>
</dbReference>
<evidence type="ECO:0000259" key="4">
    <source>
        <dbReference type="SMART" id="SM00034"/>
    </source>
</evidence>
<dbReference type="PROSITE" id="PS00615">
    <property type="entry name" value="C_TYPE_LECTIN_1"/>
    <property type="match status" value="1"/>
</dbReference>
<feature type="domain" description="C-type lectin" evidence="4">
    <location>
        <begin position="395"/>
        <end position="539"/>
    </location>
</feature>
<evidence type="ECO:0000256" key="3">
    <source>
        <dbReference type="SAM" id="SignalP"/>
    </source>
</evidence>
<dbReference type="PANTHER" id="PTHR22803">
    <property type="entry name" value="MANNOSE, PHOSPHOLIPASE, LECTIN RECEPTOR RELATED"/>
    <property type="match status" value="1"/>
</dbReference>
<feature type="signal peptide" evidence="3">
    <location>
        <begin position="1"/>
        <end position="19"/>
    </location>
</feature>
<keyword evidence="2" id="KW-0472">Membrane</keyword>
<reference evidence="5 6" key="1">
    <citation type="submission" date="2021-04" db="EMBL/GenBank/DDBJ databases">
        <authorList>
            <person name="Bliznina A."/>
        </authorList>
    </citation>
    <scope>NUCLEOTIDE SEQUENCE [LARGE SCALE GENOMIC DNA]</scope>
</reference>
<feature type="domain" description="C-type lectin" evidence="4">
    <location>
        <begin position="562"/>
        <end position="686"/>
    </location>
</feature>
<dbReference type="Proteomes" id="UP001158576">
    <property type="component" value="Chromosome 2"/>
</dbReference>
<dbReference type="InterPro" id="IPR016186">
    <property type="entry name" value="C-type_lectin-like/link_sf"/>
</dbReference>
<evidence type="ECO:0000256" key="1">
    <source>
        <dbReference type="ARBA" id="ARBA00023157"/>
    </source>
</evidence>
<keyword evidence="3" id="KW-0732">Signal</keyword>
<keyword evidence="6" id="KW-1185">Reference proteome</keyword>
<dbReference type="CDD" id="cd00037">
    <property type="entry name" value="CLECT"/>
    <property type="match status" value="2"/>
</dbReference>